<dbReference type="PANTHER" id="PTHR35585">
    <property type="entry name" value="HHE DOMAIN PROTEIN (AFU_ORTHOLOGUE AFUA_4G00730)"/>
    <property type="match status" value="1"/>
</dbReference>
<evidence type="ECO:0000313" key="3">
    <source>
        <dbReference type="Proteomes" id="UP000575068"/>
    </source>
</evidence>
<sequence length="192" mass="21361">MATHARYSHSSHSGNSRSALAGAGIGIGLALLATVGRKLAVQAPTALAGNWDEALKMEHKAALAVFDKLALTNDDEPKKRAMLLYKLKHMLSRHAFQEENVIYPAMRDAGMNSEADSLNSEHGYVKQYLYDLADMVENNSEFQAKLTNFRTDIQKHMAEEEEQLFPRLQGMLSERSNKDLAAKMNREGLKLA</sequence>
<evidence type="ECO:0000313" key="2">
    <source>
        <dbReference type="EMBL" id="MBB4641373.1"/>
    </source>
</evidence>
<dbReference type="CDD" id="cd12108">
    <property type="entry name" value="Hr-like"/>
    <property type="match status" value="1"/>
</dbReference>
<dbReference type="PANTHER" id="PTHR35585:SF1">
    <property type="entry name" value="HHE DOMAIN PROTEIN (AFU_ORTHOLOGUE AFUA_4G00730)"/>
    <property type="match status" value="1"/>
</dbReference>
<accession>A0A840HTW8</accession>
<dbReference type="Proteomes" id="UP000575068">
    <property type="component" value="Unassembled WGS sequence"/>
</dbReference>
<organism evidence="2 3">
    <name type="scientific">Rhizorhapis suberifaciens</name>
    <name type="common">corky root of lettuce</name>
    <dbReference type="NCBI Taxonomy" id="13656"/>
    <lineage>
        <taxon>Bacteria</taxon>
        <taxon>Pseudomonadati</taxon>
        <taxon>Pseudomonadota</taxon>
        <taxon>Alphaproteobacteria</taxon>
        <taxon>Sphingomonadales</taxon>
        <taxon>Sphingomonadaceae</taxon>
        <taxon>Rhizorhapis</taxon>
    </lineage>
</organism>
<dbReference type="InterPro" id="IPR012312">
    <property type="entry name" value="Hemerythrin-like"/>
</dbReference>
<reference evidence="2 3" key="1">
    <citation type="submission" date="2020-08" db="EMBL/GenBank/DDBJ databases">
        <title>Genomic Encyclopedia of Type Strains, Phase IV (KMG-IV): sequencing the most valuable type-strain genomes for metagenomic binning, comparative biology and taxonomic classification.</title>
        <authorList>
            <person name="Goeker M."/>
        </authorList>
    </citation>
    <scope>NUCLEOTIDE SEQUENCE [LARGE SCALE GENOMIC DNA]</scope>
    <source>
        <strain evidence="2 3">DSM 7465</strain>
    </source>
</reference>
<feature type="domain" description="Hemerythrin-like" evidence="1">
    <location>
        <begin position="53"/>
        <end position="168"/>
    </location>
</feature>
<gene>
    <name evidence="2" type="ORF">HNQ99_001678</name>
</gene>
<proteinExistence type="predicted"/>
<keyword evidence="3" id="KW-1185">Reference proteome</keyword>
<protein>
    <submittedName>
        <fullName evidence="2">Iron-sulfur cluster repair protein YtfE (RIC family)</fullName>
    </submittedName>
</protein>
<name>A0A840HTW8_9SPHN</name>
<dbReference type="EMBL" id="JACHOV010000005">
    <property type="protein sequence ID" value="MBB4641373.1"/>
    <property type="molecule type" value="Genomic_DNA"/>
</dbReference>
<dbReference type="AlphaFoldDB" id="A0A840HTW8"/>
<dbReference type="Pfam" id="PF01814">
    <property type="entry name" value="Hemerythrin"/>
    <property type="match status" value="1"/>
</dbReference>
<dbReference type="RefSeq" id="WP_184475170.1">
    <property type="nucleotide sequence ID" value="NZ_JACHOV010000005.1"/>
</dbReference>
<evidence type="ECO:0000259" key="1">
    <source>
        <dbReference type="Pfam" id="PF01814"/>
    </source>
</evidence>
<dbReference type="Gene3D" id="1.20.120.520">
    <property type="entry name" value="nmb1532 protein domain like"/>
    <property type="match status" value="1"/>
</dbReference>
<comment type="caution">
    <text evidence="2">The sequence shown here is derived from an EMBL/GenBank/DDBJ whole genome shotgun (WGS) entry which is preliminary data.</text>
</comment>